<keyword evidence="2 5" id="KW-0479">Metal-binding</keyword>
<dbReference type="InterPro" id="IPR004294">
    <property type="entry name" value="Carotenoid_Oase"/>
</dbReference>
<evidence type="ECO:0000313" key="6">
    <source>
        <dbReference type="EMBL" id="MFB9832924.1"/>
    </source>
</evidence>
<dbReference type="PANTHER" id="PTHR10543:SF89">
    <property type="entry name" value="CAROTENOID 9,10(9',10')-CLEAVAGE DIOXYGENASE 1"/>
    <property type="match status" value="1"/>
</dbReference>
<evidence type="ECO:0000256" key="5">
    <source>
        <dbReference type="RuleBase" id="RU364048"/>
    </source>
</evidence>
<dbReference type="RefSeq" id="WP_378199552.1">
    <property type="nucleotide sequence ID" value="NZ_JBHLZP010000066.1"/>
</dbReference>
<evidence type="ECO:0000313" key="7">
    <source>
        <dbReference type="Proteomes" id="UP001589627"/>
    </source>
</evidence>
<evidence type="ECO:0000256" key="1">
    <source>
        <dbReference type="ARBA" id="ARBA00006787"/>
    </source>
</evidence>
<comment type="similarity">
    <text evidence="1 5">Belongs to the carotenoid oxygenase family.</text>
</comment>
<comment type="cofactor">
    <cofactor evidence="5">
        <name>Fe(2+)</name>
        <dbReference type="ChEBI" id="CHEBI:29033"/>
    </cofactor>
    <text evidence="5">Binds 1 Fe(2+) ion per subunit.</text>
</comment>
<comment type="caution">
    <text evidence="6">The sequence shown here is derived from an EMBL/GenBank/DDBJ whole genome shotgun (WGS) entry which is preliminary data.</text>
</comment>
<accession>A0ABV5YFK0</accession>
<dbReference type="Pfam" id="PF03055">
    <property type="entry name" value="RPE65"/>
    <property type="match status" value="1"/>
</dbReference>
<keyword evidence="5" id="KW-0223">Dioxygenase</keyword>
<sequence>MPAAHLAGNYAPVAEELTAYDLPVTGRVPDALNGWYLRNGPNPHDAASGHWFFGDGMIHGVRLDGGRATSYRNRWVRTKTFTDGAPLRDREGRLDLAAGVANTHVVRHAGRTLALVESSFPHELHLSGSAPLPPGICDLDTAGPYDFGGRLTTAMTAHPKTCPATGEMHFFGYGIEAPYLTYHRADAAGDLVVSRPVDVPGPTMLHDFNLTAGHVVFMDLPVVFDLELALAGTMPYRWDDGYGARLGVLRRDDPYGTVRWLDIDPCYVFHPLNAHDDGDRIVVYVMRYAELWRGGPRSGGVAERATLWRWTLDPATGTVHEEQIDDRVAEFPRVDDRLVGLDSRFGHVTTDGGGAEGGALLRYDLRTGTVAAHEFGPGRFPAEASFAPADDVPGGAGWLLTYVYDAATDRSDLVILNADDLAAPPVASVHLPTRVPYGFHGNWLADLSAVRP</sequence>
<keyword evidence="3 5" id="KW-0560">Oxidoreductase</keyword>
<protein>
    <recommendedName>
        <fullName evidence="5">Dioxygenase</fullName>
        <ecNumber evidence="5">1.13.11.-</ecNumber>
    </recommendedName>
</protein>
<evidence type="ECO:0000256" key="4">
    <source>
        <dbReference type="ARBA" id="ARBA00023004"/>
    </source>
</evidence>
<dbReference type="EMBL" id="JBHLZP010000066">
    <property type="protein sequence ID" value="MFB9832924.1"/>
    <property type="molecule type" value="Genomic_DNA"/>
</dbReference>
<reference evidence="6 7" key="1">
    <citation type="submission" date="2024-09" db="EMBL/GenBank/DDBJ databases">
        <authorList>
            <person name="Sun Q."/>
            <person name="Mori K."/>
        </authorList>
    </citation>
    <scope>NUCLEOTIDE SEQUENCE [LARGE SCALE GENOMIC DNA]</scope>
    <source>
        <strain evidence="6 7">TBRC 0563</strain>
    </source>
</reference>
<dbReference type="Proteomes" id="UP001589627">
    <property type="component" value="Unassembled WGS sequence"/>
</dbReference>
<dbReference type="EC" id="1.13.11.-" evidence="5"/>
<keyword evidence="4 5" id="KW-0408">Iron</keyword>
<evidence type="ECO:0000256" key="2">
    <source>
        <dbReference type="ARBA" id="ARBA00022723"/>
    </source>
</evidence>
<name>A0ABV5YFK0_9ACTN</name>
<evidence type="ECO:0000256" key="3">
    <source>
        <dbReference type="ARBA" id="ARBA00023002"/>
    </source>
</evidence>
<gene>
    <name evidence="6" type="ORF">ACFFNX_12085</name>
</gene>
<organism evidence="6 7">
    <name type="scientific">Actinoallomurus acaciae</name>
    <dbReference type="NCBI Taxonomy" id="502577"/>
    <lineage>
        <taxon>Bacteria</taxon>
        <taxon>Bacillati</taxon>
        <taxon>Actinomycetota</taxon>
        <taxon>Actinomycetes</taxon>
        <taxon>Streptosporangiales</taxon>
        <taxon>Thermomonosporaceae</taxon>
        <taxon>Actinoallomurus</taxon>
    </lineage>
</organism>
<dbReference type="PANTHER" id="PTHR10543">
    <property type="entry name" value="BETA-CAROTENE DIOXYGENASE"/>
    <property type="match status" value="1"/>
</dbReference>
<keyword evidence="7" id="KW-1185">Reference proteome</keyword>
<proteinExistence type="inferred from homology"/>